<dbReference type="AlphaFoldDB" id="A0A7S1VAM9"/>
<proteinExistence type="predicted"/>
<sequence>MVTTPKQKGNNSPTQQEAQYAPNVTTIDRRSTSCLNILQRREEKPEHLTLGIPNHTKTKKHLATFTLGDGSQRHCSMMTSCECRASPSSHATTQANISINLLRLSFSLPETR</sequence>
<dbReference type="EMBL" id="HBGK01034851">
    <property type="protein sequence ID" value="CAD9293331.1"/>
    <property type="molecule type" value="Transcribed_RNA"/>
</dbReference>
<evidence type="ECO:0000313" key="2">
    <source>
        <dbReference type="EMBL" id="CAD9293331.1"/>
    </source>
</evidence>
<reference evidence="2" key="1">
    <citation type="submission" date="2021-01" db="EMBL/GenBank/DDBJ databases">
        <authorList>
            <person name="Corre E."/>
            <person name="Pelletier E."/>
            <person name="Niang G."/>
            <person name="Scheremetjew M."/>
            <person name="Finn R."/>
            <person name="Kale V."/>
            <person name="Holt S."/>
            <person name="Cochrane G."/>
            <person name="Meng A."/>
            <person name="Brown T."/>
            <person name="Cohen L."/>
        </authorList>
    </citation>
    <scope>NUCLEOTIDE SEQUENCE</scope>
    <source>
        <strain evidence="2">CCMP 410</strain>
    </source>
</reference>
<feature type="region of interest" description="Disordered" evidence="1">
    <location>
        <begin position="1"/>
        <end position="23"/>
    </location>
</feature>
<protein>
    <submittedName>
        <fullName evidence="2">Uncharacterized protein</fullName>
    </submittedName>
</protein>
<gene>
    <name evidence="2" type="ORF">GOCE00092_LOCUS17993</name>
</gene>
<evidence type="ECO:0000256" key="1">
    <source>
        <dbReference type="SAM" id="MobiDB-lite"/>
    </source>
</evidence>
<accession>A0A7S1VAM9</accession>
<name>A0A7S1VAM9_9STRA</name>
<organism evidence="2">
    <name type="scientific">Grammatophora oceanica</name>
    <dbReference type="NCBI Taxonomy" id="210454"/>
    <lineage>
        <taxon>Eukaryota</taxon>
        <taxon>Sar</taxon>
        <taxon>Stramenopiles</taxon>
        <taxon>Ochrophyta</taxon>
        <taxon>Bacillariophyta</taxon>
        <taxon>Fragilariophyceae</taxon>
        <taxon>Fragilariophycidae</taxon>
        <taxon>Rhabdonematales</taxon>
        <taxon>Grammatophoraceae</taxon>
        <taxon>Grammatophora</taxon>
    </lineage>
</organism>